<name>A0A4Y2NV70_ARAVE</name>
<protein>
    <submittedName>
        <fullName evidence="2">Uncharacterized protein</fullName>
    </submittedName>
</protein>
<accession>A0A4Y2NV70</accession>
<evidence type="ECO:0000313" key="2">
    <source>
        <dbReference type="EMBL" id="GBN41656.1"/>
    </source>
</evidence>
<keyword evidence="3" id="KW-1185">Reference proteome</keyword>
<comment type="caution">
    <text evidence="2">The sequence shown here is derived from an EMBL/GenBank/DDBJ whole genome shotgun (WGS) entry which is preliminary data.</text>
</comment>
<dbReference type="EMBL" id="BGPR01009688">
    <property type="protein sequence ID" value="GBN41656.1"/>
    <property type="molecule type" value="Genomic_DNA"/>
</dbReference>
<dbReference type="Proteomes" id="UP000499080">
    <property type="component" value="Unassembled WGS sequence"/>
</dbReference>
<proteinExistence type="predicted"/>
<organism evidence="2 3">
    <name type="scientific">Araneus ventricosus</name>
    <name type="common">Orbweaver spider</name>
    <name type="synonym">Epeira ventricosa</name>
    <dbReference type="NCBI Taxonomy" id="182803"/>
    <lineage>
        <taxon>Eukaryota</taxon>
        <taxon>Metazoa</taxon>
        <taxon>Ecdysozoa</taxon>
        <taxon>Arthropoda</taxon>
        <taxon>Chelicerata</taxon>
        <taxon>Arachnida</taxon>
        <taxon>Araneae</taxon>
        <taxon>Araneomorphae</taxon>
        <taxon>Entelegynae</taxon>
        <taxon>Araneoidea</taxon>
        <taxon>Araneidae</taxon>
        <taxon>Araneus</taxon>
    </lineage>
</organism>
<evidence type="ECO:0000256" key="1">
    <source>
        <dbReference type="SAM" id="MobiDB-lite"/>
    </source>
</evidence>
<dbReference type="AlphaFoldDB" id="A0A4Y2NV70"/>
<sequence>MRTIQHSLSATSLPRQTHTSSLKLYVRRSTMPTTSQEAVHKSHCGQSLVSYPSIEYRLSSPSPQPGITSSLLLTPPLLELQTQMFHLHAGRKK</sequence>
<evidence type="ECO:0000313" key="3">
    <source>
        <dbReference type="Proteomes" id="UP000499080"/>
    </source>
</evidence>
<feature type="region of interest" description="Disordered" evidence="1">
    <location>
        <begin position="1"/>
        <end position="22"/>
    </location>
</feature>
<gene>
    <name evidence="2" type="ORF">AVEN_146451_1</name>
</gene>
<reference evidence="2 3" key="1">
    <citation type="journal article" date="2019" name="Sci. Rep.">
        <title>Orb-weaving spider Araneus ventricosus genome elucidates the spidroin gene catalogue.</title>
        <authorList>
            <person name="Kono N."/>
            <person name="Nakamura H."/>
            <person name="Ohtoshi R."/>
            <person name="Moran D.A.P."/>
            <person name="Shinohara A."/>
            <person name="Yoshida Y."/>
            <person name="Fujiwara M."/>
            <person name="Mori M."/>
            <person name="Tomita M."/>
            <person name="Arakawa K."/>
        </authorList>
    </citation>
    <scope>NUCLEOTIDE SEQUENCE [LARGE SCALE GENOMIC DNA]</scope>
</reference>